<dbReference type="InterPro" id="IPR039891">
    <property type="entry name" value="VWA8"/>
</dbReference>
<dbReference type="InterPro" id="IPR003593">
    <property type="entry name" value="AAA+_ATPase"/>
</dbReference>
<evidence type="ECO:0000313" key="4">
    <source>
        <dbReference type="EMBL" id="CAF1236593.1"/>
    </source>
</evidence>
<dbReference type="OrthoDB" id="5186at2759"/>
<dbReference type="InterPro" id="IPR002035">
    <property type="entry name" value="VWF_A"/>
</dbReference>
<dbReference type="PANTHER" id="PTHR21610">
    <property type="entry name" value="VON WILLEBRAND FACTOR A DOMAIN-CONTAINING PROTEIN 8"/>
    <property type="match status" value="1"/>
</dbReference>
<dbReference type="GO" id="GO:0016887">
    <property type="term" value="F:ATP hydrolysis activity"/>
    <property type="evidence" value="ECO:0007669"/>
    <property type="project" value="InterPro"/>
</dbReference>
<feature type="region of interest" description="Disordered" evidence="1">
    <location>
        <begin position="1485"/>
        <end position="1512"/>
    </location>
</feature>
<feature type="domain" description="VWFA" evidence="2">
    <location>
        <begin position="1649"/>
        <end position="1835"/>
    </location>
</feature>
<dbReference type="PANTHER" id="PTHR21610:SF9">
    <property type="entry name" value="VON WILLEBRAND FACTOR A DOMAIN-CONTAINING PROTEIN 8"/>
    <property type="match status" value="1"/>
</dbReference>
<evidence type="ECO:0000256" key="1">
    <source>
        <dbReference type="SAM" id="MobiDB-lite"/>
    </source>
</evidence>
<dbReference type="PROSITE" id="PS50234">
    <property type="entry name" value="VWFA"/>
    <property type="match status" value="1"/>
</dbReference>
<name>A0A814YYC0_9BILA</name>
<dbReference type="SMART" id="SM00382">
    <property type="entry name" value="AAA"/>
    <property type="match status" value="2"/>
</dbReference>
<reference evidence="4" key="1">
    <citation type="submission" date="2021-02" db="EMBL/GenBank/DDBJ databases">
        <authorList>
            <person name="Nowell W R."/>
        </authorList>
    </citation>
    <scope>NUCLEOTIDE SEQUENCE</scope>
</reference>
<protein>
    <recommendedName>
        <fullName evidence="2">VWFA domain-containing protein</fullName>
    </recommendedName>
</protein>
<dbReference type="Proteomes" id="UP000663832">
    <property type="component" value="Unassembled WGS sequence"/>
</dbReference>
<dbReference type="InterPro" id="IPR011704">
    <property type="entry name" value="ATPase_dyneun-rel_AAA"/>
</dbReference>
<dbReference type="InterPro" id="IPR027417">
    <property type="entry name" value="P-loop_NTPase"/>
</dbReference>
<evidence type="ECO:0000313" key="5">
    <source>
        <dbReference type="Proteomes" id="UP000663832"/>
    </source>
</evidence>
<dbReference type="GO" id="GO:0005524">
    <property type="term" value="F:ATP binding"/>
    <property type="evidence" value="ECO:0007669"/>
    <property type="project" value="InterPro"/>
</dbReference>
<gene>
    <name evidence="3" type="ORF">BJG266_LOCUS6328</name>
    <name evidence="4" type="ORF">QVE165_LOCUS27733</name>
</gene>
<dbReference type="EMBL" id="CAJNOM010000212">
    <property type="protein sequence ID" value="CAF1236593.1"/>
    <property type="molecule type" value="Genomic_DNA"/>
</dbReference>
<dbReference type="FunFam" id="3.40.50.300:FF:000587">
    <property type="entry name" value="von Willebrand factor A domain containing 8"/>
    <property type="match status" value="1"/>
</dbReference>
<dbReference type="GO" id="GO:0005737">
    <property type="term" value="C:cytoplasm"/>
    <property type="evidence" value="ECO:0007669"/>
    <property type="project" value="TreeGrafter"/>
</dbReference>
<feature type="compositionally biased region" description="Gly residues" evidence="1">
    <location>
        <begin position="1503"/>
        <end position="1512"/>
    </location>
</feature>
<dbReference type="InterPro" id="IPR036465">
    <property type="entry name" value="vWFA_dom_sf"/>
</dbReference>
<sequence>MFVVSKKLAYLHPKFLRSISTDILRIGSVTRSVTPRIDNDQSLIPIFYYEKNLFPPSFVRHLEWLMKKDKLGQDALFVGPPGPTRRHLILAYLELTRKPYQYLQLTRDTTDSDIKQRREIQNKTALFINQAAVNAAIYGHTLVLDGLEKTERNVLPILNNLLENREMNLDNGQFLVSTQRFDELLKLYTKEQLDKLNFIRVHEDFRVIALTLPPLSDYKGNSLDPPLRSRFQLRDIGNEPLTFTEYTNLLKTLHPNIDNQFLEQLLSLASLINSTDLETLKLIHFPFDRLDQSVRLAELIPNITLADCLHRIYPYEILYKNSKESLQAIQHMFKKLTIKQQIENSSKKITQINRNETQATVDYEMNKKQYQITVPAHNTSSPIIPPTFIKTPYHDQLLSDLMLSHAIGDICLIGPKGCGKSLIIDQFASLLNYPIEYFVLYKDLSARELLQQRITNENGDTLWQNTPLIEAAIHGRLLVLDGIHRLNNDTLVSLQRIIQDRELFLPDGTRLLRHDRYDNLKNPNKNIRRIHPSFRIIALAEPPSNTNPGSNESSSIKSSSEQNWLNAETLNLFLYHQMRSLNLAEERQIIYSLLSCSNQSIPAIDHLLQFVHELRNSPETQLKTVARSLSTRNVLRIAKHLKNNSSNYHTQLRDQLIRQTSAPFLPRLVQDAFYEALNKSGLGKNQETISSTINWKQSTTDNKQLKPSFEHAAKVPFTIFYENPIHSEIIQQMHESFLLGEHLLLIGPQGVAKNRIVDHYLQTLKLPREYIQLHRDTTVQSLTIQANIIDGRIVYEDSPLIKAIKEGSIAVIDEADKAPTNVTGILKSLIESGSMFLSDGRRVYPKDTGDITTIPSNMIIRTHPNFRMIVLANRPGFPFLGNDFFLSLGDHFSTFPILNPPRESEIILLQNFAPNLQREKLEQLVDVFTELRQLSIDGIISYPYSLRELVSIVKHLNMFPNESLADVVRNVFDLDNYNTDVIDRIRSILHRHGIPFDIQKRTVNLTNSHPLKLLSNQETWPMKILENENLEYSSSPIIFNEKSSKQPIKTIESIQRSDSRTQNFSELMFRYRLPLDETTYVHDLNVLKENKTVLVLTGNPISLWTFKLGENQAKKIDLNSIFTNNTNRFTTPNYQLCVIPGNDKQVVVGDLPNQIWTLVDIDNGQSSVIQSNNSSLTQTITRKFNEMLAQRTASTSRSVYNSTNGQLLQYIHNHNSICILNFMKNIVQQIKLPFHIRHAIPFGDQWLLTDHVQKSSSSYLLNTNHEEKPILSMVQYNLDTIGLANSGGDFIKNSLWFSSSNDYLGKINKNENDNLIVERYKRSKVLSSNDASPQEIFEKRRLQTFINKQQSLITSFFNKNEIDKKYITKTDIPDSSILSYIELIDLKRHLVTYIPIQRLQEQNSRSSTSQHEWHMQTKSSSGVIAAQCDDDSLITIDSRANIYHWEITPSNLQISLDTWSKQTGRVGEHSLDIEYLKDGKTDLNGPKHGKVDPENQPHVGGNQWAGGSGGRDTAGLGGIGGPYRLDSGHQVYQVPDDVKAAVPEHIRKAAKELGQKVFKERLKEIEMSEYEHEVYEKYLHKISSEIKMLRSIIESLEAKSHDRQWVRHRTTGDWDERKLIEGIIGEKSIYKYRADVPPEPGSPQTKAKRLRLVVDLSASMYRFNGVDNRLERQCECVLMFLESLAGFEHKFVYDIVGHSGDEHSIELVRKNQPPKNNKERLKLLKLMYTHTMFCSSGDNTFSALKTAIDALQAEPDDTVDERFVIVISDANFDRYGLSPKVFGKMLQSNENVQCFAMFIGSLGQQASLLQQNLPSGKGFVCLETNQIPKQIEKKVGIDLNGDGVIGSGYGRHGYGGGGGYGQPHGAAGGGLINQLEKATHMDLNGDGRVGGGYGGHAQPYNQYGPPGYPPQYNQYGGAPCPPQYNQQYGGGPGYPPQYNQYGGAPCPPQYNQQYGAPGYGPAPYHGGGGGAGGGLINQLEKITGMDINGDGRIGGGYGHPQPHNQYGRHY</sequence>
<keyword evidence="5" id="KW-1185">Reference proteome</keyword>
<accession>A0A814YYC0</accession>
<dbReference type="EMBL" id="CAJNOI010000018">
    <property type="protein sequence ID" value="CAF0822244.1"/>
    <property type="molecule type" value="Genomic_DNA"/>
</dbReference>
<dbReference type="Proteomes" id="UP000663877">
    <property type="component" value="Unassembled WGS sequence"/>
</dbReference>
<dbReference type="Gene3D" id="3.40.50.410">
    <property type="entry name" value="von Willebrand factor, type A domain"/>
    <property type="match status" value="1"/>
</dbReference>
<organism evidence="4 5">
    <name type="scientific">Adineta steineri</name>
    <dbReference type="NCBI Taxonomy" id="433720"/>
    <lineage>
        <taxon>Eukaryota</taxon>
        <taxon>Metazoa</taxon>
        <taxon>Spiralia</taxon>
        <taxon>Gnathifera</taxon>
        <taxon>Rotifera</taxon>
        <taxon>Eurotatoria</taxon>
        <taxon>Bdelloidea</taxon>
        <taxon>Adinetida</taxon>
        <taxon>Adinetidae</taxon>
        <taxon>Adineta</taxon>
    </lineage>
</organism>
<evidence type="ECO:0000313" key="3">
    <source>
        <dbReference type="EMBL" id="CAF0822244.1"/>
    </source>
</evidence>
<dbReference type="SMART" id="SM00327">
    <property type="entry name" value="VWA"/>
    <property type="match status" value="1"/>
</dbReference>
<dbReference type="Gene3D" id="3.40.50.300">
    <property type="entry name" value="P-loop containing nucleotide triphosphate hydrolases"/>
    <property type="match status" value="3"/>
</dbReference>
<dbReference type="Pfam" id="PF07728">
    <property type="entry name" value="AAA_5"/>
    <property type="match status" value="3"/>
</dbReference>
<evidence type="ECO:0000259" key="2">
    <source>
        <dbReference type="PROSITE" id="PS50234"/>
    </source>
</evidence>
<proteinExistence type="predicted"/>
<dbReference type="SUPFAM" id="SSF52540">
    <property type="entry name" value="P-loop containing nucleoside triphosphate hydrolases"/>
    <property type="match status" value="3"/>
</dbReference>
<comment type="caution">
    <text evidence="4">The sequence shown here is derived from an EMBL/GenBank/DDBJ whole genome shotgun (WGS) entry which is preliminary data.</text>
</comment>
<dbReference type="SUPFAM" id="SSF53300">
    <property type="entry name" value="vWA-like"/>
    <property type="match status" value="1"/>
</dbReference>